<dbReference type="SMART" id="SM00225">
    <property type="entry name" value="BTB"/>
    <property type="match status" value="1"/>
</dbReference>
<evidence type="ECO:0000313" key="3">
    <source>
        <dbReference type="Proteomes" id="UP000256328"/>
    </source>
</evidence>
<dbReference type="PROSITE" id="PS50097">
    <property type="entry name" value="BTB"/>
    <property type="match status" value="1"/>
</dbReference>
<dbReference type="CDD" id="cd18186">
    <property type="entry name" value="BTB_POZ_ZBTB_KLHL-like"/>
    <property type="match status" value="1"/>
</dbReference>
<dbReference type="SUPFAM" id="SSF54695">
    <property type="entry name" value="POZ domain"/>
    <property type="match status" value="1"/>
</dbReference>
<dbReference type="PANTHER" id="PTHR47843">
    <property type="entry name" value="BTB DOMAIN-CONTAINING PROTEIN-RELATED"/>
    <property type="match status" value="1"/>
</dbReference>
<keyword evidence="3" id="KW-1185">Reference proteome</keyword>
<reference evidence="2 3" key="1">
    <citation type="journal article" date="2018" name="IMA Fungus">
        <title>IMA Genome-F 9: Draft genome sequence of Annulohypoxylon stygium, Aspergillus mulundensis, Berkeleyomyces basicola (syn. Thielaviopsis basicola), Ceratocystis smalleyi, two Cercospora beticola strains, Coleophoma cylindrospora, Fusarium fracticaudum, Phialophora cf. hyalina, and Morchella septimelata.</title>
        <authorList>
            <person name="Wingfield B.D."/>
            <person name="Bills G.F."/>
            <person name="Dong Y."/>
            <person name="Huang W."/>
            <person name="Nel W.J."/>
            <person name="Swalarsk-Parry B.S."/>
            <person name="Vaghefi N."/>
            <person name="Wilken P.M."/>
            <person name="An Z."/>
            <person name="de Beer Z.W."/>
            <person name="De Vos L."/>
            <person name="Chen L."/>
            <person name="Duong T.A."/>
            <person name="Gao Y."/>
            <person name="Hammerbacher A."/>
            <person name="Kikkert J.R."/>
            <person name="Li Y."/>
            <person name="Li H."/>
            <person name="Li K."/>
            <person name="Li Q."/>
            <person name="Liu X."/>
            <person name="Ma X."/>
            <person name="Naidoo K."/>
            <person name="Pethybridge S.J."/>
            <person name="Sun J."/>
            <person name="Steenkamp E.T."/>
            <person name="van der Nest M.A."/>
            <person name="van Wyk S."/>
            <person name="Wingfield M.J."/>
            <person name="Xiong C."/>
            <person name="Yue Q."/>
            <person name="Zhang X."/>
        </authorList>
    </citation>
    <scope>NUCLEOTIDE SEQUENCE [LARGE SCALE GENOMIC DNA]</scope>
    <source>
        <strain evidence="2 3">BP5796</strain>
    </source>
</reference>
<accession>A0A3D8QQZ5</accession>
<dbReference type="Pfam" id="PF00651">
    <property type="entry name" value="BTB"/>
    <property type="match status" value="1"/>
</dbReference>
<evidence type="ECO:0000313" key="2">
    <source>
        <dbReference type="EMBL" id="RDW64197.1"/>
    </source>
</evidence>
<name>A0A3D8QQZ5_9HELO</name>
<protein>
    <recommendedName>
        <fullName evidence="1">BTB domain-containing protein</fullName>
    </recommendedName>
</protein>
<dbReference type="AlphaFoldDB" id="A0A3D8QQZ5"/>
<organism evidence="2 3">
    <name type="scientific">Coleophoma crateriformis</name>
    <dbReference type="NCBI Taxonomy" id="565419"/>
    <lineage>
        <taxon>Eukaryota</taxon>
        <taxon>Fungi</taxon>
        <taxon>Dikarya</taxon>
        <taxon>Ascomycota</taxon>
        <taxon>Pezizomycotina</taxon>
        <taxon>Leotiomycetes</taxon>
        <taxon>Helotiales</taxon>
        <taxon>Dermateaceae</taxon>
        <taxon>Coleophoma</taxon>
    </lineage>
</organism>
<feature type="domain" description="BTB" evidence="1">
    <location>
        <begin position="42"/>
        <end position="111"/>
    </location>
</feature>
<dbReference type="InterPro" id="IPR011333">
    <property type="entry name" value="SKP1/BTB/POZ_sf"/>
</dbReference>
<dbReference type="Proteomes" id="UP000256328">
    <property type="component" value="Unassembled WGS sequence"/>
</dbReference>
<dbReference type="Gene3D" id="3.30.710.10">
    <property type="entry name" value="Potassium Channel Kv1.1, Chain A"/>
    <property type="match status" value="1"/>
</dbReference>
<dbReference type="OrthoDB" id="194443at2759"/>
<evidence type="ECO:0000259" key="1">
    <source>
        <dbReference type="PROSITE" id="PS50097"/>
    </source>
</evidence>
<gene>
    <name evidence="2" type="ORF">BP5796_10699</name>
</gene>
<dbReference type="InterPro" id="IPR000210">
    <property type="entry name" value="BTB/POZ_dom"/>
</dbReference>
<comment type="caution">
    <text evidence="2">The sequence shown here is derived from an EMBL/GenBank/DDBJ whole genome shotgun (WGS) entry which is preliminary data.</text>
</comment>
<proteinExistence type="predicted"/>
<sequence>MPFSFESRIQVHTQRVKETIQQFEENEKNDQFPKLRPSSALVTIELVSDGKVTPFQVHKDFLCYYSPVFRSAFGSPFIEGLKQTYKLEDTTEDAVFLLIHWLYTQRLDLIQDMKLFREEFACKDGPPKRMPVKDKEDRALVALWALADRLLIPSLQNIIVDKIEQMPAIFNTMPLIYKSIYEQTYEGSALRRLIVDLFCHEMPSSCWKAHARHYPHEMLIDVATFYSTRYIAGQGKKHYGLRDMSQYHAKLG</sequence>
<dbReference type="EMBL" id="PDLN01000016">
    <property type="protein sequence ID" value="RDW64197.1"/>
    <property type="molecule type" value="Genomic_DNA"/>
</dbReference>
<dbReference type="PANTHER" id="PTHR47843:SF2">
    <property type="entry name" value="BTB DOMAIN-CONTAINING PROTEIN"/>
    <property type="match status" value="1"/>
</dbReference>